<dbReference type="GeneID" id="68292888"/>
<protein>
    <submittedName>
        <fullName evidence="2">Uncharacterized protein</fullName>
    </submittedName>
</protein>
<reference evidence="2 3" key="1">
    <citation type="submission" date="2021-01" db="EMBL/GenBank/DDBJ databases">
        <title>Cercospora kikuchii MAFF 305040 whole genome shotgun sequence.</title>
        <authorList>
            <person name="Kashiwa T."/>
            <person name="Suzuki T."/>
        </authorList>
    </citation>
    <scope>NUCLEOTIDE SEQUENCE [LARGE SCALE GENOMIC DNA]</scope>
    <source>
        <strain evidence="2 3">MAFF 305040</strain>
    </source>
</reference>
<sequence>MGNLDNHPTIDAHLVCHLTTRSRSLVAFNSLKGLRAHYNKIHKDKQRSLSQEEVEAKSDEALQKHIYAKPQSLSPTPSLAPLSSFDRNIALTNNPSAEKRRRRRAPLKQVDPQGFAEMNATLTKAHRTWRQRKLSLDEDQAVVQQSGSQSSCDDQEYSEFEGCSD</sequence>
<feature type="region of interest" description="Disordered" evidence="1">
    <location>
        <begin position="129"/>
        <end position="165"/>
    </location>
</feature>
<evidence type="ECO:0000313" key="3">
    <source>
        <dbReference type="Proteomes" id="UP000825890"/>
    </source>
</evidence>
<dbReference type="Proteomes" id="UP000825890">
    <property type="component" value="Unassembled WGS sequence"/>
</dbReference>
<dbReference type="AlphaFoldDB" id="A0A9P3CJQ7"/>
<name>A0A9P3CJQ7_9PEZI</name>
<evidence type="ECO:0000256" key="1">
    <source>
        <dbReference type="SAM" id="MobiDB-lite"/>
    </source>
</evidence>
<dbReference type="EMBL" id="BOLY01000004">
    <property type="protein sequence ID" value="GIZ44104.1"/>
    <property type="molecule type" value="Genomic_DNA"/>
</dbReference>
<gene>
    <name evidence="2" type="ORF">CKM354_000731300</name>
</gene>
<comment type="caution">
    <text evidence="2">The sequence shown here is derived from an EMBL/GenBank/DDBJ whole genome shotgun (WGS) entry which is preliminary data.</text>
</comment>
<evidence type="ECO:0000313" key="2">
    <source>
        <dbReference type="EMBL" id="GIZ44104.1"/>
    </source>
</evidence>
<feature type="compositionally biased region" description="Acidic residues" evidence="1">
    <location>
        <begin position="153"/>
        <end position="165"/>
    </location>
</feature>
<accession>A0A9P3CJQ7</accession>
<feature type="compositionally biased region" description="Low complexity" evidence="1">
    <location>
        <begin position="141"/>
        <end position="151"/>
    </location>
</feature>
<proteinExistence type="predicted"/>
<feature type="region of interest" description="Disordered" evidence="1">
    <location>
        <begin position="62"/>
        <end position="112"/>
    </location>
</feature>
<keyword evidence="3" id="KW-1185">Reference proteome</keyword>
<dbReference type="RefSeq" id="XP_044658591.1">
    <property type="nucleotide sequence ID" value="XM_044802656.1"/>
</dbReference>
<organism evidence="2 3">
    <name type="scientific">Cercospora kikuchii</name>
    <dbReference type="NCBI Taxonomy" id="84275"/>
    <lineage>
        <taxon>Eukaryota</taxon>
        <taxon>Fungi</taxon>
        <taxon>Dikarya</taxon>
        <taxon>Ascomycota</taxon>
        <taxon>Pezizomycotina</taxon>
        <taxon>Dothideomycetes</taxon>
        <taxon>Dothideomycetidae</taxon>
        <taxon>Mycosphaerellales</taxon>
        <taxon>Mycosphaerellaceae</taxon>
        <taxon>Cercospora</taxon>
    </lineage>
</organism>
<feature type="compositionally biased region" description="Low complexity" evidence="1">
    <location>
        <begin position="72"/>
        <end position="84"/>
    </location>
</feature>